<dbReference type="OrthoDB" id="3062213at2759"/>
<name>A0A9P5ZLY6_PLEER</name>
<keyword evidence="2" id="KW-1185">Reference proteome</keyword>
<gene>
    <name evidence="1" type="ORF">BDN71DRAFT_1512782</name>
</gene>
<proteinExistence type="predicted"/>
<organism evidence="1 2">
    <name type="scientific">Pleurotus eryngii</name>
    <name type="common">Boletus of the steppes</name>
    <dbReference type="NCBI Taxonomy" id="5323"/>
    <lineage>
        <taxon>Eukaryota</taxon>
        <taxon>Fungi</taxon>
        <taxon>Dikarya</taxon>
        <taxon>Basidiomycota</taxon>
        <taxon>Agaricomycotina</taxon>
        <taxon>Agaricomycetes</taxon>
        <taxon>Agaricomycetidae</taxon>
        <taxon>Agaricales</taxon>
        <taxon>Pleurotineae</taxon>
        <taxon>Pleurotaceae</taxon>
        <taxon>Pleurotus</taxon>
    </lineage>
</organism>
<sequence>MFLDPDGNPKFTSADAGWLIFKDNLIKDKQLEDQVWYHFTQQVMALNKKRFVKADDPTARDNDIPIDILDS</sequence>
<reference evidence="1" key="1">
    <citation type="submission" date="2020-11" db="EMBL/GenBank/DDBJ databases">
        <authorList>
            <consortium name="DOE Joint Genome Institute"/>
            <person name="Ahrendt S."/>
            <person name="Riley R."/>
            <person name="Andreopoulos W."/>
            <person name="Labutti K."/>
            <person name="Pangilinan J."/>
            <person name="Ruiz-Duenas F.J."/>
            <person name="Barrasa J.M."/>
            <person name="Sanchez-Garcia M."/>
            <person name="Camarero S."/>
            <person name="Miyauchi S."/>
            <person name="Serrano A."/>
            <person name="Linde D."/>
            <person name="Babiker R."/>
            <person name="Drula E."/>
            <person name="Ayuso-Fernandez I."/>
            <person name="Pacheco R."/>
            <person name="Padilla G."/>
            <person name="Ferreira P."/>
            <person name="Barriuso J."/>
            <person name="Kellner H."/>
            <person name="Castanera R."/>
            <person name="Alfaro M."/>
            <person name="Ramirez L."/>
            <person name="Pisabarro A.G."/>
            <person name="Kuo A."/>
            <person name="Tritt A."/>
            <person name="Lipzen A."/>
            <person name="He G."/>
            <person name="Yan M."/>
            <person name="Ng V."/>
            <person name="Cullen D."/>
            <person name="Martin F."/>
            <person name="Rosso M.-N."/>
            <person name="Henrissat B."/>
            <person name="Hibbett D."/>
            <person name="Martinez A.T."/>
            <person name="Grigoriev I.V."/>
        </authorList>
    </citation>
    <scope>NUCLEOTIDE SEQUENCE</scope>
    <source>
        <strain evidence="1">ATCC 90797</strain>
    </source>
</reference>
<evidence type="ECO:0000313" key="1">
    <source>
        <dbReference type="EMBL" id="KAF9488744.1"/>
    </source>
</evidence>
<accession>A0A9P5ZLY6</accession>
<protein>
    <submittedName>
        <fullName evidence="1">Uncharacterized protein</fullName>
    </submittedName>
</protein>
<comment type="caution">
    <text evidence="1">The sequence shown here is derived from an EMBL/GenBank/DDBJ whole genome shotgun (WGS) entry which is preliminary data.</text>
</comment>
<dbReference type="EMBL" id="MU154699">
    <property type="protein sequence ID" value="KAF9488744.1"/>
    <property type="molecule type" value="Genomic_DNA"/>
</dbReference>
<dbReference type="AlphaFoldDB" id="A0A9P5ZLY6"/>
<evidence type="ECO:0000313" key="2">
    <source>
        <dbReference type="Proteomes" id="UP000807025"/>
    </source>
</evidence>
<dbReference type="Proteomes" id="UP000807025">
    <property type="component" value="Unassembled WGS sequence"/>
</dbReference>